<organism evidence="2 3">
    <name type="scientific">Streptomyces cynarae</name>
    <dbReference type="NCBI Taxonomy" id="2981134"/>
    <lineage>
        <taxon>Bacteria</taxon>
        <taxon>Bacillati</taxon>
        <taxon>Actinomycetota</taxon>
        <taxon>Actinomycetes</taxon>
        <taxon>Kitasatosporales</taxon>
        <taxon>Streptomycetaceae</taxon>
        <taxon>Streptomyces</taxon>
    </lineage>
</organism>
<sequence length="136" mass="14890">MRSVVAVAATVALASAASWQPTPTTILLDDLSQHPSARPSAFQVTSHVALTDLRWNTWGGQTATATGTVDINTCQPTCASGRHRLLHQARLQVRGVRIDAGQRFYRQYRITGPVLTATDRAAFSHWTNAYVPSDFR</sequence>
<gene>
    <name evidence="2" type="ORF">N8I84_39950</name>
</gene>
<dbReference type="EMBL" id="CP106793">
    <property type="protein sequence ID" value="UXY24171.1"/>
    <property type="molecule type" value="Genomic_DNA"/>
</dbReference>
<evidence type="ECO:0000256" key="1">
    <source>
        <dbReference type="SAM" id="SignalP"/>
    </source>
</evidence>
<name>A0ABY6EFX3_9ACTN</name>
<proteinExistence type="predicted"/>
<dbReference type="Proteomes" id="UP001061298">
    <property type="component" value="Chromosome"/>
</dbReference>
<evidence type="ECO:0000313" key="2">
    <source>
        <dbReference type="EMBL" id="UXY24171.1"/>
    </source>
</evidence>
<feature type="chain" id="PRO_5046722290" evidence="1">
    <location>
        <begin position="20"/>
        <end position="136"/>
    </location>
</feature>
<dbReference type="RefSeq" id="WP_263234405.1">
    <property type="nucleotide sequence ID" value="NZ_CP106793.1"/>
</dbReference>
<protein>
    <submittedName>
        <fullName evidence="2">Uncharacterized protein</fullName>
    </submittedName>
</protein>
<accession>A0ABY6EFX3</accession>
<keyword evidence="1" id="KW-0732">Signal</keyword>
<feature type="signal peptide" evidence="1">
    <location>
        <begin position="1"/>
        <end position="19"/>
    </location>
</feature>
<keyword evidence="3" id="KW-1185">Reference proteome</keyword>
<reference evidence="2" key="1">
    <citation type="submission" date="2022-10" db="EMBL/GenBank/DDBJ databases">
        <authorList>
            <person name="Mo P."/>
        </authorList>
    </citation>
    <scope>NUCLEOTIDE SEQUENCE</scope>
    <source>
        <strain evidence="2">HUAS 13-4</strain>
    </source>
</reference>
<evidence type="ECO:0000313" key="3">
    <source>
        <dbReference type="Proteomes" id="UP001061298"/>
    </source>
</evidence>